<gene>
    <name evidence="3" type="ORF">EAV92_18085</name>
</gene>
<dbReference type="InterPro" id="IPR042150">
    <property type="entry name" value="MmRce1-like"/>
</dbReference>
<accession>A0A3G3K2M4</accession>
<sequence length="274" mass="30416">MFDNLKDSGKAWLFAIMVLALGVGFSYIAGISSTVYMFTPMLAALLMTMVLTKEGYRKEGWKKLGLHKLGLRGWPFALIVPVIPLALSYAAAWAFGLSEWRVPDKLFGFEWSAAPIVLVIVYVKSVLFESLGEEVGWRGYLLPRMVGNNERKGLLLNGLLHGVWHAPIILNTTEYHDGENVWILFPLMVLSTMFLAPVIGRLRLKTGSVWTASMMHTTHNLTWAVLAELYVNKSDAAAYVSGDMSLVVVLFYAGLTLWMWRKPAAKAVSSAVTA</sequence>
<keyword evidence="3" id="KW-0645">Protease</keyword>
<keyword evidence="1" id="KW-1133">Transmembrane helix</keyword>
<dbReference type="InterPro" id="IPR003675">
    <property type="entry name" value="Rce1/LyrA-like_dom"/>
</dbReference>
<dbReference type="GO" id="GO:0004175">
    <property type="term" value="F:endopeptidase activity"/>
    <property type="evidence" value="ECO:0007669"/>
    <property type="project" value="UniProtKB-ARBA"/>
</dbReference>
<dbReference type="GO" id="GO:0080120">
    <property type="term" value="P:CAAX-box protein maturation"/>
    <property type="evidence" value="ECO:0007669"/>
    <property type="project" value="UniProtKB-ARBA"/>
</dbReference>
<dbReference type="AlphaFoldDB" id="A0A3G3K2M4"/>
<protein>
    <submittedName>
        <fullName evidence="3">CPBP family intramembrane metalloprotease</fullName>
    </submittedName>
</protein>
<dbReference type="GO" id="GO:0008237">
    <property type="term" value="F:metallopeptidase activity"/>
    <property type="evidence" value="ECO:0007669"/>
    <property type="project" value="UniProtKB-KW"/>
</dbReference>
<feature type="transmembrane region" description="Helical" evidence="1">
    <location>
        <begin position="153"/>
        <end position="170"/>
    </location>
</feature>
<feature type="transmembrane region" description="Helical" evidence="1">
    <location>
        <begin position="12"/>
        <end position="29"/>
    </location>
</feature>
<dbReference type="Proteomes" id="UP000269097">
    <property type="component" value="Chromosome"/>
</dbReference>
<organism evidence="3 4">
    <name type="scientific">Cohnella candidum</name>
    <dbReference type="NCBI Taxonomy" id="2674991"/>
    <lineage>
        <taxon>Bacteria</taxon>
        <taxon>Bacillati</taxon>
        <taxon>Bacillota</taxon>
        <taxon>Bacilli</taxon>
        <taxon>Bacillales</taxon>
        <taxon>Paenibacillaceae</taxon>
        <taxon>Cohnella</taxon>
    </lineage>
</organism>
<evidence type="ECO:0000313" key="4">
    <source>
        <dbReference type="Proteomes" id="UP000269097"/>
    </source>
</evidence>
<reference evidence="3 4" key="1">
    <citation type="submission" date="2018-10" db="EMBL/GenBank/DDBJ databases">
        <title>Genome Sequence of Cohnella sp.</title>
        <authorList>
            <person name="Srinivasan S."/>
            <person name="Kim M.K."/>
        </authorList>
    </citation>
    <scope>NUCLEOTIDE SEQUENCE [LARGE SCALE GENOMIC DNA]</scope>
    <source>
        <strain evidence="3 4">18JY8-7</strain>
    </source>
</reference>
<keyword evidence="1" id="KW-0472">Membrane</keyword>
<feature type="transmembrane region" description="Helical" evidence="1">
    <location>
        <begin position="35"/>
        <end position="52"/>
    </location>
</feature>
<dbReference type="PANTHER" id="PTHR35797:SF1">
    <property type="entry name" value="PROTEASE"/>
    <property type="match status" value="1"/>
</dbReference>
<dbReference type="PANTHER" id="PTHR35797">
    <property type="entry name" value="PROTEASE-RELATED"/>
    <property type="match status" value="1"/>
</dbReference>
<evidence type="ECO:0000256" key="1">
    <source>
        <dbReference type="SAM" id="Phobius"/>
    </source>
</evidence>
<keyword evidence="1" id="KW-0812">Transmembrane</keyword>
<feature type="transmembrane region" description="Helical" evidence="1">
    <location>
        <begin position="182"/>
        <end position="202"/>
    </location>
</feature>
<dbReference type="KEGG" id="coh:EAV92_18085"/>
<keyword evidence="3" id="KW-0378">Hydrolase</keyword>
<keyword evidence="3" id="KW-0482">Metalloprotease</keyword>
<dbReference type="GO" id="GO:0006508">
    <property type="term" value="P:proteolysis"/>
    <property type="evidence" value="ECO:0007669"/>
    <property type="project" value="UniProtKB-KW"/>
</dbReference>
<dbReference type="RefSeq" id="WP_123042388.1">
    <property type="nucleotide sequence ID" value="NZ_CP033433.1"/>
</dbReference>
<feature type="domain" description="CAAX prenyl protease 2/Lysostaphin resistance protein A-like" evidence="2">
    <location>
        <begin position="118"/>
        <end position="221"/>
    </location>
</feature>
<keyword evidence="4" id="KW-1185">Reference proteome</keyword>
<feature type="transmembrane region" description="Helical" evidence="1">
    <location>
        <begin position="73"/>
        <end position="92"/>
    </location>
</feature>
<feature type="transmembrane region" description="Helical" evidence="1">
    <location>
        <begin position="237"/>
        <end position="260"/>
    </location>
</feature>
<name>A0A3G3K2M4_9BACL</name>
<evidence type="ECO:0000259" key="2">
    <source>
        <dbReference type="Pfam" id="PF02517"/>
    </source>
</evidence>
<feature type="transmembrane region" description="Helical" evidence="1">
    <location>
        <begin position="112"/>
        <end position="132"/>
    </location>
</feature>
<feature type="transmembrane region" description="Helical" evidence="1">
    <location>
        <begin position="209"/>
        <end position="231"/>
    </location>
</feature>
<dbReference type="EMBL" id="CP033433">
    <property type="protein sequence ID" value="AYQ74307.1"/>
    <property type="molecule type" value="Genomic_DNA"/>
</dbReference>
<evidence type="ECO:0000313" key="3">
    <source>
        <dbReference type="EMBL" id="AYQ74307.1"/>
    </source>
</evidence>
<proteinExistence type="predicted"/>
<dbReference type="Pfam" id="PF02517">
    <property type="entry name" value="Rce1-like"/>
    <property type="match status" value="1"/>
</dbReference>